<dbReference type="Gene3D" id="3.30.700.10">
    <property type="entry name" value="Glycoprotein, Type 4 Pilin"/>
    <property type="match status" value="1"/>
</dbReference>
<comment type="subcellular location">
    <subcellularLocation>
        <location evidence="1">Membrane</location>
        <topology evidence="1">Single-pass membrane protein</topology>
    </subcellularLocation>
</comment>
<evidence type="ECO:0000256" key="1">
    <source>
        <dbReference type="ARBA" id="ARBA00004167"/>
    </source>
</evidence>
<dbReference type="NCBIfam" id="TIGR02532">
    <property type="entry name" value="IV_pilin_GFxxxE"/>
    <property type="match status" value="1"/>
</dbReference>
<name>A0ABX5AZ08_9MICO</name>
<keyword evidence="8" id="KW-1185">Reference proteome</keyword>
<dbReference type="Pfam" id="PF07963">
    <property type="entry name" value="N_methyl"/>
    <property type="match status" value="1"/>
</dbReference>
<evidence type="ECO:0008006" key="9">
    <source>
        <dbReference type="Google" id="ProtNLM"/>
    </source>
</evidence>
<dbReference type="PANTHER" id="PTHR30093">
    <property type="entry name" value="GENERAL SECRETION PATHWAY PROTEIN G"/>
    <property type="match status" value="1"/>
</dbReference>
<feature type="transmembrane region" description="Helical" evidence="6">
    <location>
        <begin position="22"/>
        <end position="47"/>
    </location>
</feature>
<evidence type="ECO:0000256" key="6">
    <source>
        <dbReference type="SAM" id="Phobius"/>
    </source>
</evidence>
<dbReference type="PRINTS" id="PR00813">
    <property type="entry name" value="BCTERIALGSPG"/>
</dbReference>
<evidence type="ECO:0000313" key="7">
    <source>
        <dbReference type="EMBL" id="PPL20057.1"/>
    </source>
</evidence>
<evidence type="ECO:0000256" key="3">
    <source>
        <dbReference type="ARBA" id="ARBA00022692"/>
    </source>
</evidence>
<sequence>MVIRVQDALAARRNAAGDREKGFTLIELLVVVIIIGVLAAIAIPIYLGQQESAKDSAVKSDVANSKVAVTAYLVDNPNATTVPLTVAALANYGFTKSDNTAFVQTAVDPATAFCISANRVDKTTSVFSIKPGGGVKAEAC</sequence>
<evidence type="ECO:0000256" key="5">
    <source>
        <dbReference type="ARBA" id="ARBA00023136"/>
    </source>
</evidence>
<dbReference type="PROSITE" id="PS00409">
    <property type="entry name" value="PROKAR_NTER_METHYL"/>
    <property type="match status" value="1"/>
</dbReference>
<keyword evidence="4 6" id="KW-1133">Transmembrane helix</keyword>
<dbReference type="InterPro" id="IPR012902">
    <property type="entry name" value="N_methyl_site"/>
</dbReference>
<proteinExistence type="predicted"/>
<comment type="caution">
    <text evidence="7">The sequence shown here is derived from an EMBL/GenBank/DDBJ whole genome shotgun (WGS) entry which is preliminary data.</text>
</comment>
<evidence type="ECO:0000256" key="4">
    <source>
        <dbReference type="ARBA" id="ARBA00022989"/>
    </source>
</evidence>
<accession>A0ABX5AZ08</accession>
<evidence type="ECO:0000313" key="8">
    <source>
        <dbReference type="Proteomes" id="UP000237755"/>
    </source>
</evidence>
<dbReference type="PANTHER" id="PTHR30093:SF44">
    <property type="entry name" value="TYPE II SECRETION SYSTEM CORE PROTEIN G"/>
    <property type="match status" value="1"/>
</dbReference>
<protein>
    <recommendedName>
        <fullName evidence="9">Prepilin-type N-terminal cleavage/methylation domain-containing protein</fullName>
    </recommendedName>
</protein>
<keyword evidence="3 6" id="KW-0812">Transmembrane</keyword>
<dbReference type="Proteomes" id="UP000237755">
    <property type="component" value="Unassembled WGS sequence"/>
</dbReference>
<keyword evidence="2" id="KW-0488">Methylation</keyword>
<dbReference type="EMBL" id="MPZN01000005">
    <property type="protein sequence ID" value="PPL20057.1"/>
    <property type="molecule type" value="Genomic_DNA"/>
</dbReference>
<evidence type="ECO:0000256" key="2">
    <source>
        <dbReference type="ARBA" id="ARBA00022481"/>
    </source>
</evidence>
<dbReference type="InterPro" id="IPR000983">
    <property type="entry name" value="Bac_GSPG_pilin"/>
</dbReference>
<dbReference type="SUPFAM" id="SSF54523">
    <property type="entry name" value="Pili subunits"/>
    <property type="match status" value="1"/>
</dbReference>
<gene>
    <name evidence="7" type="ORF">GY24_02835</name>
</gene>
<dbReference type="RefSeq" id="WP_104474267.1">
    <property type="nucleotide sequence ID" value="NZ_MPZN01000005.1"/>
</dbReference>
<dbReference type="InterPro" id="IPR045584">
    <property type="entry name" value="Pilin-like"/>
</dbReference>
<organism evidence="7 8">
    <name type="scientific">Microterricola pindariensis</name>
    <dbReference type="NCBI Taxonomy" id="478010"/>
    <lineage>
        <taxon>Bacteria</taxon>
        <taxon>Bacillati</taxon>
        <taxon>Actinomycetota</taxon>
        <taxon>Actinomycetes</taxon>
        <taxon>Micrococcales</taxon>
        <taxon>Microbacteriaceae</taxon>
        <taxon>Microterricola</taxon>
    </lineage>
</organism>
<reference evidence="7 8" key="1">
    <citation type="journal article" date="2008" name="Int. J. Syst. Evol. Microbiol.">
        <title>Leifsonia pindariensis sp. nov., isolated from the Pindari glacier of the Indian Himalayas, and emended description of the genus Leifsonia.</title>
        <authorList>
            <person name="Reddy G.S."/>
            <person name="Prabagaran S.R."/>
            <person name="Shivaji S."/>
        </authorList>
    </citation>
    <scope>NUCLEOTIDE SEQUENCE [LARGE SCALE GENOMIC DNA]</scope>
    <source>
        <strain evidence="7 8">PON 10</strain>
    </source>
</reference>
<keyword evidence="5 6" id="KW-0472">Membrane</keyword>